<keyword evidence="3" id="KW-1185">Reference proteome</keyword>
<reference evidence="2 3" key="1">
    <citation type="submission" date="2024-09" db="EMBL/GenBank/DDBJ databases">
        <title>Laminarin stimulates single cell rates of sulfate reduction while oxygen inhibits transcriptomic activity in coastal marine sediment.</title>
        <authorList>
            <person name="Lindsay M."/>
            <person name="Orcutt B."/>
            <person name="Emerson D."/>
            <person name="Stepanauskas R."/>
            <person name="D'Angelo T."/>
        </authorList>
    </citation>
    <scope>NUCLEOTIDE SEQUENCE [LARGE SCALE GENOMIC DNA]</scope>
    <source>
        <strain evidence="2">SAG AM-311-K15</strain>
    </source>
</reference>
<comment type="caution">
    <text evidence="2">The sequence shown here is derived from an EMBL/GenBank/DDBJ whole genome shotgun (WGS) entry which is preliminary data.</text>
</comment>
<dbReference type="Proteomes" id="UP001594351">
    <property type="component" value="Unassembled WGS sequence"/>
</dbReference>
<keyword evidence="1" id="KW-0472">Membrane</keyword>
<evidence type="ECO:0000313" key="3">
    <source>
        <dbReference type="Proteomes" id="UP001594351"/>
    </source>
</evidence>
<keyword evidence="1" id="KW-0812">Transmembrane</keyword>
<feature type="transmembrane region" description="Helical" evidence="1">
    <location>
        <begin position="12"/>
        <end position="34"/>
    </location>
</feature>
<name>A0ABV6YZ79_UNCC1</name>
<evidence type="ECO:0000256" key="1">
    <source>
        <dbReference type="SAM" id="Phobius"/>
    </source>
</evidence>
<dbReference type="EMBL" id="JBHPBY010000193">
    <property type="protein sequence ID" value="MFC1851483.1"/>
    <property type="molecule type" value="Genomic_DNA"/>
</dbReference>
<organism evidence="2 3">
    <name type="scientific">candidate division CSSED10-310 bacterium</name>
    <dbReference type="NCBI Taxonomy" id="2855610"/>
    <lineage>
        <taxon>Bacteria</taxon>
        <taxon>Bacteria division CSSED10-310</taxon>
    </lineage>
</organism>
<gene>
    <name evidence="2" type="ORF">ACFL27_14905</name>
</gene>
<accession>A0ABV6YZ79</accession>
<evidence type="ECO:0000313" key="2">
    <source>
        <dbReference type="EMBL" id="MFC1851483.1"/>
    </source>
</evidence>
<proteinExistence type="predicted"/>
<protein>
    <submittedName>
        <fullName evidence="2">Uncharacterized protein</fullName>
    </submittedName>
</protein>
<keyword evidence="1" id="KW-1133">Transmembrane helix</keyword>
<sequence>MGIAKFNTKKSIFILIFIILLSLFWSGLALMRVIQSHHELITALSTRGGFKSNIVDPKPYLYRASVKLLPSIAFFLVNPFRKERHLIYCKREFIVCRASHQGDEKGWYLEIPLEILKIKITPKPNLFELWFQKKPENSTHPEEKKQTSE</sequence>